<reference evidence="2 3" key="1">
    <citation type="submission" date="2018-06" db="EMBL/GenBank/DDBJ databases">
        <title>Whole genome sequencing of four bacterial strains from South Shetland trench revealing bio-synthetic gene clusters.</title>
        <authorList>
            <person name="Abdel-Mageed W.M."/>
            <person name="Lehri B."/>
            <person name="Jarmusch S.A."/>
            <person name="Miranda K."/>
            <person name="Goodfellow M."/>
            <person name="Jaspars M."/>
            <person name="Karlyshev A.V."/>
        </authorList>
    </citation>
    <scope>NUCLEOTIDE SEQUENCE [LARGE SCALE GENOMIC DNA]</scope>
    <source>
        <strain evidence="2 3">SST2</strain>
    </source>
</reference>
<proteinExistence type="predicted"/>
<evidence type="ECO:0000256" key="1">
    <source>
        <dbReference type="SAM" id="Coils"/>
    </source>
</evidence>
<dbReference type="AlphaFoldDB" id="A0A365PPN9"/>
<dbReference type="Proteomes" id="UP000252554">
    <property type="component" value="Unassembled WGS sequence"/>
</dbReference>
<protein>
    <submittedName>
        <fullName evidence="2">Uncharacterized protein</fullName>
    </submittedName>
</protein>
<evidence type="ECO:0000313" key="2">
    <source>
        <dbReference type="EMBL" id="RBA52681.1"/>
    </source>
</evidence>
<feature type="coiled-coil region" evidence="1">
    <location>
        <begin position="200"/>
        <end position="233"/>
    </location>
</feature>
<comment type="caution">
    <text evidence="2">The sequence shown here is derived from an EMBL/GenBank/DDBJ whole genome shotgun (WGS) entry which is preliminary data.</text>
</comment>
<accession>A0A365PPN9</accession>
<keyword evidence="1" id="KW-0175">Coiled coil</keyword>
<dbReference type="RefSeq" id="WP_146760190.1">
    <property type="nucleotide sequence ID" value="NZ_QNTV01000023.1"/>
</dbReference>
<sequence>MLKPLKVHRPRSGAKELVDERLAAVIDYEHDPTHLIKVPIRVTRWHPLVAATRDAFQAGYIDSRGLPLPGGKGLHIAVSSEQRPRALRIANALVRALEERGYSLVPGEHHLDVQMFGVRLSLSVFEATKRSDYVPSDAERAAKARGDWMYWPRYRYTPSGRLEIRIGGGYGGSVKDGAHQVVEEQLNKLIIWMARRAVSILQFREECARAEELRQAQRREALAQKAVQDAEKEKLEALKVAALRWQQAQVIRSYLLAMENRAVGGFGVNEKQRAYLLWARAKADWLDPLVAAPDPLLDQEIRIPY</sequence>
<organism evidence="2 3">
    <name type="scientific">Stutzerimonas zhaodongensis</name>
    <dbReference type="NCBI Taxonomy" id="1176257"/>
    <lineage>
        <taxon>Bacteria</taxon>
        <taxon>Pseudomonadati</taxon>
        <taxon>Pseudomonadota</taxon>
        <taxon>Gammaproteobacteria</taxon>
        <taxon>Pseudomonadales</taxon>
        <taxon>Pseudomonadaceae</taxon>
        <taxon>Stutzerimonas</taxon>
    </lineage>
</organism>
<evidence type="ECO:0000313" key="3">
    <source>
        <dbReference type="Proteomes" id="UP000252554"/>
    </source>
</evidence>
<name>A0A365PPN9_9GAMM</name>
<gene>
    <name evidence="2" type="ORF">DQ403_20555</name>
</gene>
<dbReference type="EMBL" id="QNTV01000023">
    <property type="protein sequence ID" value="RBA52681.1"/>
    <property type="molecule type" value="Genomic_DNA"/>
</dbReference>